<keyword evidence="4 8" id="KW-0822">Tryptophan biosynthesis</keyword>
<dbReference type="InterPro" id="IPR013785">
    <property type="entry name" value="Aldolase_TIM"/>
</dbReference>
<comment type="pathway">
    <text evidence="1 8">Amino-acid biosynthesis; L-tryptophan biosynthesis; L-tryptophan from chorismate: step 5/5.</text>
</comment>
<dbReference type="NCBIfam" id="TIGR00262">
    <property type="entry name" value="trpA"/>
    <property type="match status" value="1"/>
</dbReference>
<dbReference type="InterPro" id="IPR011060">
    <property type="entry name" value="RibuloseP-bd_barrel"/>
</dbReference>
<evidence type="ECO:0000256" key="9">
    <source>
        <dbReference type="RuleBase" id="RU003662"/>
    </source>
</evidence>
<name>A0A6N7PHC3_9BACT</name>
<comment type="subunit">
    <text evidence="2 8">Tetramer of two alpha and two beta chains.</text>
</comment>
<evidence type="ECO:0000256" key="2">
    <source>
        <dbReference type="ARBA" id="ARBA00011270"/>
    </source>
</evidence>
<comment type="caution">
    <text evidence="10">The sequence shown here is derived from an EMBL/GenBank/DDBJ whole genome shotgun (WGS) entry which is preliminary data.</text>
</comment>
<dbReference type="Gene3D" id="3.20.20.70">
    <property type="entry name" value="Aldolase class I"/>
    <property type="match status" value="1"/>
</dbReference>
<dbReference type="AlphaFoldDB" id="A0A6N7PHC3"/>
<evidence type="ECO:0000256" key="6">
    <source>
        <dbReference type="ARBA" id="ARBA00023239"/>
    </source>
</evidence>
<comment type="catalytic activity">
    <reaction evidence="7 8">
        <text>(1S,2R)-1-C-(indol-3-yl)glycerol 3-phosphate + L-serine = D-glyceraldehyde 3-phosphate + L-tryptophan + H2O</text>
        <dbReference type="Rhea" id="RHEA:10532"/>
        <dbReference type="ChEBI" id="CHEBI:15377"/>
        <dbReference type="ChEBI" id="CHEBI:33384"/>
        <dbReference type="ChEBI" id="CHEBI:57912"/>
        <dbReference type="ChEBI" id="CHEBI:58866"/>
        <dbReference type="ChEBI" id="CHEBI:59776"/>
        <dbReference type="EC" id="4.2.1.20"/>
    </reaction>
</comment>
<sequence>MMHRIDQRFVELRREGRKALCVYLCVGDPSLEASGFLALEAIDAGADILELGVPFSDPTADGPTLARAAQRAIAAGATLERVLEVAARVRARSEAPLVLFTYYNPVFVAGEAKVARLAREAGVDALLVVDLPPEEAGPLRACAAAEGLGVVPLVSPTSHAARIEAIRRASTPLDGAPRAFVYSISMTGVTGASPSDLAAAARDAEGMRRSFDRPVLVGFGIDGGASARLAAGQASGGADGVVVGTALARRIEQAASGDEQRRAVCSFVGELRRALDEPA</sequence>
<dbReference type="UniPathway" id="UPA00035">
    <property type="reaction ID" value="UER00044"/>
</dbReference>
<evidence type="ECO:0000256" key="1">
    <source>
        <dbReference type="ARBA" id="ARBA00004733"/>
    </source>
</evidence>
<keyword evidence="11" id="KW-1185">Reference proteome</keyword>
<dbReference type="SUPFAM" id="SSF51366">
    <property type="entry name" value="Ribulose-phoshate binding barrel"/>
    <property type="match status" value="1"/>
</dbReference>
<dbReference type="PANTHER" id="PTHR43406">
    <property type="entry name" value="TRYPTOPHAN SYNTHASE, ALPHA CHAIN"/>
    <property type="match status" value="1"/>
</dbReference>
<gene>
    <name evidence="8" type="primary">trpA</name>
    <name evidence="10" type="ORF">GF068_06280</name>
</gene>
<dbReference type="EC" id="4.2.1.20" evidence="8"/>
<evidence type="ECO:0000256" key="7">
    <source>
        <dbReference type="ARBA" id="ARBA00049047"/>
    </source>
</evidence>
<dbReference type="EMBL" id="WJIE01000002">
    <property type="protein sequence ID" value="MRG91532.1"/>
    <property type="molecule type" value="Genomic_DNA"/>
</dbReference>
<accession>A0A6N7PHC3</accession>
<protein>
    <recommendedName>
        <fullName evidence="8">Tryptophan synthase alpha chain</fullName>
        <ecNumber evidence="8">4.2.1.20</ecNumber>
    </recommendedName>
</protein>
<keyword evidence="5 8" id="KW-0057">Aromatic amino acid biosynthesis</keyword>
<dbReference type="OrthoDB" id="9804578at2"/>
<evidence type="ECO:0000256" key="4">
    <source>
        <dbReference type="ARBA" id="ARBA00022822"/>
    </source>
</evidence>
<dbReference type="RefSeq" id="WP_153818435.1">
    <property type="nucleotide sequence ID" value="NZ_WJIE01000002.1"/>
</dbReference>
<proteinExistence type="inferred from homology"/>
<dbReference type="HAMAP" id="MF_00131">
    <property type="entry name" value="Trp_synth_alpha"/>
    <property type="match status" value="1"/>
</dbReference>
<comment type="function">
    <text evidence="8">The alpha subunit is responsible for the aldol cleavage of indoleglycerol phosphate to indole and glyceraldehyde 3-phosphate.</text>
</comment>
<dbReference type="Pfam" id="PF00290">
    <property type="entry name" value="Trp_syntA"/>
    <property type="match status" value="1"/>
</dbReference>
<feature type="active site" description="Proton acceptor" evidence="8">
    <location>
        <position position="61"/>
    </location>
</feature>
<evidence type="ECO:0000313" key="10">
    <source>
        <dbReference type="EMBL" id="MRG91532.1"/>
    </source>
</evidence>
<feature type="active site" description="Proton acceptor" evidence="8">
    <location>
        <position position="50"/>
    </location>
</feature>
<organism evidence="10 11">
    <name type="scientific">Polyangium spumosum</name>
    <dbReference type="NCBI Taxonomy" id="889282"/>
    <lineage>
        <taxon>Bacteria</taxon>
        <taxon>Pseudomonadati</taxon>
        <taxon>Myxococcota</taxon>
        <taxon>Polyangia</taxon>
        <taxon>Polyangiales</taxon>
        <taxon>Polyangiaceae</taxon>
        <taxon>Polyangium</taxon>
    </lineage>
</organism>
<evidence type="ECO:0000256" key="5">
    <source>
        <dbReference type="ARBA" id="ARBA00023141"/>
    </source>
</evidence>
<comment type="similarity">
    <text evidence="8 9">Belongs to the TrpA family.</text>
</comment>
<dbReference type="PANTHER" id="PTHR43406:SF1">
    <property type="entry name" value="TRYPTOPHAN SYNTHASE ALPHA CHAIN, CHLOROPLASTIC"/>
    <property type="match status" value="1"/>
</dbReference>
<dbReference type="GO" id="GO:0004834">
    <property type="term" value="F:tryptophan synthase activity"/>
    <property type="evidence" value="ECO:0007669"/>
    <property type="project" value="UniProtKB-UniRule"/>
</dbReference>
<keyword evidence="6 8" id="KW-0456">Lyase</keyword>
<reference evidence="10 11" key="1">
    <citation type="submission" date="2019-10" db="EMBL/GenBank/DDBJ databases">
        <title>A soil myxobacterium in the family Polyangiaceae.</title>
        <authorList>
            <person name="Li Y."/>
            <person name="Wang J."/>
        </authorList>
    </citation>
    <scope>NUCLEOTIDE SEQUENCE [LARGE SCALE GENOMIC DNA]</scope>
    <source>
        <strain evidence="10 11">DSM 14734</strain>
    </source>
</reference>
<dbReference type="InterPro" id="IPR002028">
    <property type="entry name" value="Trp_synthase_suA"/>
</dbReference>
<dbReference type="CDD" id="cd04724">
    <property type="entry name" value="Tryptophan_synthase_alpha"/>
    <property type="match status" value="1"/>
</dbReference>
<evidence type="ECO:0000313" key="11">
    <source>
        <dbReference type="Proteomes" id="UP000440224"/>
    </source>
</evidence>
<evidence type="ECO:0000256" key="8">
    <source>
        <dbReference type="HAMAP-Rule" id="MF_00131"/>
    </source>
</evidence>
<evidence type="ECO:0000256" key="3">
    <source>
        <dbReference type="ARBA" id="ARBA00022605"/>
    </source>
</evidence>
<keyword evidence="3 8" id="KW-0028">Amino-acid biosynthesis</keyword>
<dbReference type="Proteomes" id="UP000440224">
    <property type="component" value="Unassembled WGS sequence"/>
</dbReference>
<dbReference type="GO" id="GO:0005829">
    <property type="term" value="C:cytosol"/>
    <property type="evidence" value="ECO:0007669"/>
    <property type="project" value="TreeGrafter"/>
</dbReference>